<sequence length="32" mass="3600">LDLKDASFDTLLKLGKEVAESYARKKLASFLE</sequence>
<gene>
    <name evidence="1" type="ORF">VCHENC02_4635B</name>
</gene>
<dbReference type="AlphaFoldDB" id="A0A454CT53"/>
<accession>A0A454CT53</accession>
<dbReference type="EMBL" id="AJSR01002033">
    <property type="protein sequence ID" value="EKM29561.1"/>
    <property type="molecule type" value="Genomic_DNA"/>
</dbReference>
<dbReference type="Proteomes" id="UP000008367">
    <property type="component" value="Unassembled WGS sequence"/>
</dbReference>
<organism evidence="1 2">
    <name type="scientific">Vibrio harveyi</name>
    <name type="common">Beneckea harveyi</name>
    <dbReference type="NCBI Taxonomy" id="669"/>
    <lineage>
        <taxon>Bacteria</taxon>
        <taxon>Pseudomonadati</taxon>
        <taxon>Pseudomonadota</taxon>
        <taxon>Gammaproteobacteria</taxon>
        <taxon>Vibrionales</taxon>
        <taxon>Vibrionaceae</taxon>
        <taxon>Vibrio</taxon>
    </lineage>
</organism>
<evidence type="ECO:0000313" key="2">
    <source>
        <dbReference type="Proteomes" id="UP000008367"/>
    </source>
</evidence>
<feature type="non-terminal residue" evidence="1">
    <location>
        <position position="1"/>
    </location>
</feature>
<reference evidence="1 2" key="1">
    <citation type="submission" date="2012-10" db="EMBL/GenBank/DDBJ databases">
        <title>Genome sequence of Vibrio Cholerae HENC-02.</title>
        <authorList>
            <person name="Eppinger M."/>
            <person name="Hasan N.A."/>
            <person name="Sengamalay N."/>
            <person name="Hine E."/>
            <person name="Su Q."/>
            <person name="Daugherty S.C."/>
            <person name="Young S."/>
            <person name="Sadzewicz L."/>
            <person name="Tallon L."/>
            <person name="Cebula T.A."/>
            <person name="Ravel J."/>
            <person name="Colwell R.R."/>
        </authorList>
    </citation>
    <scope>NUCLEOTIDE SEQUENCE [LARGE SCALE GENOMIC DNA]</scope>
    <source>
        <strain evidence="1 2">HENC-02</strain>
    </source>
</reference>
<proteinExistence type="predicted"/>
<evidence type="ECO:0000313" key="1">
    <source>
        <dbReference type="EMBL" id="EKM29561.1"/>
    </source>
</evidence>
<name>A0A454CT53_VIBHA</name>
<comment type="caution">
    <text evidence="1">The sequence shown here is derived from an EMBL/GenBank/DDBJ whole genome shotgun (WGS) entry which is preliminary data.</text>
</comment>
<protein>
    <submittedName>
        <fullName evidence="1">Uncharacterized protein</fullName>
    </submittedName>
</protein>